<dbReference type="PANTHER" id="PTHR21477:SF12">
    <property type="entry name" value="PROTEIN PHLOEM PROTEIN 2-LIKE A10"/>
    <property type="match status" value="1"/>
</dbReference>
<dbReference type="EMBL" id="PGOL01000325">
    <property type="protein sequence ID" value="PKI72463.1"/>
    <property type="molecule type" value="Genomic_DNA"/>
</dbReference>
<feature type="transmembrane region" description="Helical" evidence="1">
    <location>
        <begin position="400"/>
        <end position="420"/>
    </location>
</feature>
<dbReference type="GeneID" id="116192632"/>
<organism evidence="2 4">
    <name type="scientific">Punica granatum</name>
    <name type="common">Pomegranate</name>
    <dbReference type="NCBI Taxonomy" id="22663"/>
    <lineage>
        <taxon>Eukaryota</taxon>
        <taxon>Viridiplantae</taxon>
        <taxon>Streptophyta</taxon>
        <taxon>Embryophyta</taxon>
        <taxon>Tracheophyta</taxon>
        <taxon>Spermatophyta</taxon>
        <taxon>Magnoliopsida</taxon>
        <taxon>eudicotyledons</taxon>
        <taxon>Gunneridae</taxon>
        <taxon>Pentapetalae</taxon>
        <taxon>rosids</taxon>
        <taxon>malvids</taxon>
        <taxon>Myrtales</taxon>
        <taxon>Lythraceae</taxon>
        <taxon>Punica</taxon>
    </lineage>
</organism>
<protein>
    <submittedName>
        <fullName evidence="2">Uncharacterized protein</fullName>
    </submittedName>
</protein>
<dbReference type="STRING" id="22663.A0A218X6P0"/>
<feature type="transmembrane region" description="Helical" evidence="1">
    <location>
        <begin position="20"/>
        <end position="37"/>
    </location>
</feature>
<gene>
    <name evidence="2" type="ORF">CDL15_Pgr006647</name>
    <name evidence="3" type="ORF">CRG98_007130</name>
</gene>
<dbReference type="AlphaFoldDB" id="A0A218X6P0"/>
<dbReference type="Proteomes" id="UP000233551">
    <property type="component" value="Unassembled WGS sequence"/>
</dbReference>
<dbReference type="PANTHER" id="PTHR21477">
    <property type="entry name" value="ZGC:172139"/>
    <property type="match status" value="1"/>
</dbReference>
<evidence type="ECO:0000313" key="3">
    <source>
        <dbReference type="EMBL" id="PKI72463.1"/>
    </source>
</evidence>
<evidence type="ECO:0000313" key="2">
    <source>
        <dbReference type="EMBL" id="OWM80617.1"/>
    </source>
</evidence>
<proteinExistence type="predicted"/>
<keyword evidence="1" id="KW-0812">Transmembrane</keyword>
<dbReference type="Proteomes" id="UP000197138">
    <property type="component" value="Unassembled WGS sequence"/>
</dbReference>
<keyword evidence="5" id="KW-1185">Reference proteome</keyword>
<comment type="caution">
    <text evidence="2">The sequence shown here is derived from an EMBL/GenBank/DDBJ whole genome shotgun (WGS) entry which is preliminary data.</text>
</comment>
<name>A0A218X6P0_PUNGR</name>
<sequence length="422" mass="46274">MDHELVKRSLGFARRRKKWIGLLAAFGISSYAAYRVYHLPSVTRKRKRLVKLLGALVSVLEMASDSAETISLVSNDLKEFLQSDTDEIPRSLKQISKIARSQEFSQSVSRVTKAFTVGIIRGYKTDSCVKTGSEVGIRSSNYADKVMDRLLSSAGTGFASVVVGSFARNLVLGFYSSSESVDRLKANGEECLSQSSGMLRWLNVACDDKCKELIGDCIQKFVSTAVAVYLDKTMSINTYDEILAGLTNPKHQDKVQDILVSVCNSAIETLIRTSHRVLTSPDSGAKSSCSIVDQTEDLSVVGDKSVELEVPSKYQVPSSVSKVQDSGWANKVSSTLAVPSNRRFVLDVTGRVTFETIRSILLFLSWKLSEGIRMSLGTVHEEVILRGLEVVRFISAKSSIIFTLCLALYLHVLGGTRVVLTA</sequence>
<keyword evidence="1" id="KW-0472">Membrane</keyword>
<keyword evidence="1" id="KW-1133">Transmembrane helix</keyword>
<evidence type="ECO:0000313" key="5">
    <source>
        <dbReference type="Proteomes" id="UP000233551"/>
    </source>
</evidence>
<accession>A0A218X6P0</accession>
<evidence type="ECO:0000313" key="4">
    <source>
        <dbReference type="Proteomes" id="UP000197138"/>
    </source>
</evidence>
<dbReference type="EMBL" id="MTKT01002214">
    <property type="protein sequence ID" value="OWM80617.1"/>
    <property type="molecule type" value="Genomic_DNA"/>
</dbReference>
<dbReference type="OrthoDB" id="1641131at2759"/>
<reference evidence="2" key="2">
    <citation type="submission" date="2017-06" db="EMBL/GenBank/DDBJ databases">
        <title>The pomegranate genome and the genomics of punicalagin biosynthesis.</title>
        <authorList>
            <person name="Xu C."/>
        </authorList>
    </citation>
    <scope>NUCLEOTIDE SEQUENCE [LARGE SCALE GENOMIC DNA]</scope>
    <source>
        <tissue evidence="2">Fresh leaf</tissue>
    </source>
</reference>
<reference evidence="4" key="1">
    <citation type="journal article" date="2017" name="Plant J.">
        <title>The pomegranate (Punica granatum L.) genome and the genomics of punicalagin biosynthesis.</title>
        <authorList>
            <person name="Qin G."/>
            <person name="Xu C."/>
            <person name="Ming R."/>
            <person name="Tang H."/>
            <person name="Guyot R."/>
            <person name="Kramer E.M."/>
            <person name="Hu Y."/>
            <person name="Yi X."/>
            <person name="Qi Y."/>
            <person name="Xu X."/>
            <person name="Gao Z."/>
            <person name="Pan H."/>
            <person name="Jian J."/>
            <person name="Tian Y."/>
            <person name="Yue Z."/>
            <person name="Xu Y."/>
        </authorList>
    </citation>
    <scope>NUCLEOTIDE SEQUENCE [LARGE SCALE GENOMIC DNA]</scope>
    <source>
        <strain evidence="4">cv. Dabenzi</strain>
    </source>
</reference>
<reference evidence="3 5" key="3">
    <citation type="submission" date="2017-11" db="EMBL/GenBank/DDBJ databases">
        <title>De-novo sequencing of pomegranate (Punica granatum L.) genome.</title>
        <authorList>
            <person name="Akparov Z."/>
            <person name="Amiraslanov A."/>
            <person name="Hajiyeva S."/>
            <person name="Abbasov M."/>
            <person name="Kaur K."/>
            <person name="Hamwieh A."/>
            <person name="Solovyev V."/>
            <person name="Salamov A."/>
            <person name="Braich B."/>
            <person name="Kosarev P."/>
            <person name="Mahmoud A."/>
            <person name="Hajiyev E."/>
            <person name="Babayeva S."/>
            <person name="Izzatullayeva V."/>
            <person name="Mammadov A."/>
            <person name="Mammadov A."/>
            <person name="Sharifova S."/>
            <person name="Ojaghi J."/>
            <person name="Eynullazada K."/>
            <person name="Bayramov B."/>
            <person name="Abdulazimova A."/>
            <person name="Shahmuradov I."/>
        </authorList>
    </citation>
    <scope>NUCLEOTIDE SEQUENCE [LARGE SCALE GENOMIC DNA]</scope>
    <source>
        <strain evidence="3">AG2017</strain>
        <strain evidence="5">cv. AG2017</strain>
        <tissue evidence="3">Leaf</tissue>
    </source>
</reference>
<dbReference type="InterPro" id="IPR019141">
    <property type="entry name" value="DUF2045"/>
</dbReference>
<evidence type="ECO:0000256" key="1">
    <source>
        <dbReference type="SAM" id="Phobius"/>
    </source>
</evidence>